<dbReference type="PANTHER" id="PTHR31042">
    <property type="entry name" value="CORE-2/I-BRANCHING BETA-1,6-N-ACETYLGLUCOSAMINYLTRANSFERASE FAMILY PROTEIN-RELATED"/>
    <property type="match status" value="1"/>
</dbReference>
<feature type="region of interest" description="Disordered" evidence="6">
    <location>
        <begin position="1"/>
        <end position="22"/>
    </location>
</feature>
<evidence type="ECO:0000256" key="1">
    <source>
        <dbReference type="ARBA" id="ARBA00004606"/>
    </source>
</evidence>
<keyword evidence="4" id="KW-0472">Membrane</keyword>
<dbReference type="OrthoDB" id="191334at2759"/>
<evidence type="ECO:0000256" key="3">
    <source>
        <dbReference type="ARBA" id="ARBA00022679"/>
    </source>
</evidence>
<gene>
    <name evidence="7" type="ORF">HanXRQr2_Chr15g0713121</name>
</gene>
<evidence type="ECO:0000256" key="2">
    <source>
        <dbReference type="ARBA" id="ARBA00022676"/>
    </source>
</evidence>
<dbReference type="GO" id="GO:0016757">
    <property type="term" value="F:glycosyltransferase activity"/>
    <property type="evidence" value="ECO:0007669"/>
    <property type="project" value="UniProtKB-KW"/>
</dbReference>
<dbReference type="EMBL" id="MNCJ02000330">
    <property type="protein sequence ID" value="KAF5766246.1"/>
    <property type="molecule type" value="Genomic_DNA"/>
</dbReference>
<feature type="compositionally biased region" description="Low complexity" evidence="6">
    <location>
        <begin position="1"/>
        <end position="14"/>
    </location>
</feature>
<evidence type="ECO:0000256" key="5">
    <source>
        <dbReference type="ARBA" id="ARBA00023180"/>
    </source>
</evidence>
<keyword evidence="5" id="KW-0325">Glycoprotein</keyword>
<evidence type="ECO:0000256" key="6">
    <source>
        <dbReference type="SAM" id="MobiDB-lite"/>
    </source>
</evidence>
<keyword evidence="2" id="KW-0328">Glycosyltransferase</keyword>
<keyword evidence="8" id="KW-1185">Reference proteome</keyword>
<dbReference type="AlphaFoldDB" id="A0A9K3E3H3"/>
<organism evidence="7 8">
    <name type="scientific">Helianthus annuus</name>
    <name type="common">Common sunflower</name>
    <dbReference type="NCBI Taxonomy" id="4232"/>
    <lineage>
        <taxon>Eukaryota</taxon>
        <taxon>Viridiplantae</taxon>
        <taxon>Streptophyta</taxon>
        <taxon>Embryophyta</taxon>
        <taxon>Tracheophyta</taxon>
        <taxon>Spermatophyta</taxon>
        <taxon>Magnoliopsida</taxon>
        <taxon>eudicotyledons</taxon>
        <taxon>Gunneridae</taxon>
        <taxon>Pentapetalae</taxon>
        <taxon>asterids</taxon>
        <taxon>campanulids</taxon>
        <taxon>Asterales</taxon>
        <taxon>Asteraceae</taxon>
        <taxon>Asteroideae</taxon>
        <taxon>Heliantheae alliance</taxon>
        <taxon>Heliantheae</taxon>
        <taxon>Helianthus</taxon>
    </lineage>
</organism>
<comment type="subcellular location">
    <subcellularLocation>
        <location evidence="1">Membrane</location>
        <topology evidence="1">Single-pass type II membrane protein</topology>
    </subcellularLocation>
</comment>
<evidence type="ECO:0000313" key="7">
    <source>
        <dbReference type="EMBL" id="KAF5766246.1"/>
    </source>
</evidence>
<dbReference type="PANTHER" id="PTHR31042:SF139">
    <property type="entry name" value="GLYCOSYL TRANSFERASE, FAMILY 14"/>
    <property type="match status" value="1"/>
</dbReference>
<name>A0A9K3E3H3_HELAN</name>
<dbReference type="GO" id="GO:0016020">
    <property type="term" value="C:membrane"/>
    <property type="evidence" value="ECO:0007669"/>
    <property type="project" value="UniProtKB-SubCell"/>
</dbReference>
<dbReference type="InterPro" id="IPR003406">
    <property type="entry name" value="Glyco_trans_14"/>
</dbReference>
<reference evidence="7" key="2">
    <citation type="submission" date="2020-06" db="EMBL/GenBank/DDBJ databases">
        <title>Helianthus annuus Genome sequencing and assembly Release 2.</title>
        <authorList>
            <person name="Gouzy J."/>
            <person name="Langlade N."/>
            <person name="Munos S."/>
        </authorList>
    </citation>
    <scope>NUCLEOTIDE SEQUENCE</scope>
    <source>
        <tissue evidence="7">Leaves</tissue>
    </source>
</reference>
<accession>A0A9K3E3H3</accession>
<dbReference type="Proteomes" id="UP000215914">
    <property type="component" value="Unassembled WGS sequence"/>
</dbReference>
<dbReference type="Gramene" id="mRNA:HanXRQr2_Chr15g0713121">
    <property type="protein sequence ID" value="CDS:HanXRQr2_Chr15g0713121.1"/>
    <property type="gene ID" value="HanXRQr2_Chr15g0713121"/>
</dbReference>
<dbReference type="InterPro" id="IPR044174">
    <property type="entry name" value="BC10-like"/>
</dbReference>
<dbReference type="Pfam" id="PF02485">
    <property type="entry name" value="Branch"/>
    <property type="match status" value="1"/>
</dbReference>
<proteinExistence type="predicted"/>
<reference evidence="7" key="1">
    <citation type="journal article" date="2017" name="Nature">
        <title>The sunflower genome provides insights into oil metabolism, flowering and Asterid evolution.</title>
        <authorList>
            <person name="Badouin H."/>
            <person name="Gouzy J."/>
            <person name="Grassa C.J."/>
            <person name="Murat F."/>
            <person name="Staton S.E."/>
            <person name="Cottret L."/>
            <person name="Lelandais-Briere C."/>
            <person name="Owens G.L."/>
            <person name="Carrere S."/>
            <person name="Mayjonade B."/>
            <person name="Legrand L."/>
            <person name="Gill N."/>
            <person name="Kane N.C."/>
            <person name="Bowers J.E."/>
            <person name="Hubner S."/>
            <person name="Bellec A."/>
            <person name="Berard A."/>
            <person name="Berges H."/>
            <person name="Blanchet N."/>
            <person name="Boniface M.C."/>
            <person name="Brunel D."/>
            <person name="Catrice O."/>
            <person name="Chaidir N."/>
            <person name="Claudel C."/>
            <person name="Donnadieu C."/>
            <person name="Faraut T."/>
            <person name="Fievet G."/>
            <person name="Helmstetter N."/>
            <person name="King M."/>
            <person name="Knapp S.J."/>
            <person name="Lai Z."/>
            <person name="Le Paslier M.C."/>
            <person name="Lippi Y."/>
            <person name="Lorenzon L."/>
            <person name="Mandel J.R."/>
            <person name="Marage G."/>
            <person name="Marchand G."/>
            <person name="Marquand E."/>
            <person name="Bret-Mestries E."/>
            <person name="Morien E."/>
            <person name="Nambeesan S."/>
            <person name="Nguyen T."/>
            <person name="Pegot-Espagnet P."/>
            <person name="Pouilly N."/>
            <person name="Raftis F."/>
            <person name="Sallet E."/>
            <person name="Schiex T."/>
            <person name="Thomas J."/>
            <person name="Vandecasteele C."/>
            <person name="Vares D."/>
            <person name="Vear F."/>
            <person name="Vautrin S."/>
            <person name="Crespi M."/>
            <person name="Mangin B."/>
            <person name="Burke J.M."/>
            <person name="Salse J."/>
            <person name="Munos S."/>
            <person name="Vincourt P."/>
            <person name="Rieseberg L.H."/>
            <person name="Langlade N.B."/>
        </authorList>
    </citation>
    <scope>NUCLEOTIDE SEQUENCE</scope>
    <source>
        <tissue evidence="7">Leaves</tissue>
    </source>
</reference>
<protein>
    <submittedName>
        <fullName evidence="7">Glycosyl transferase, family 14</fullName>
    </submittedName>
</protein>
<comment type="caution">
    <text evidence="7">The sequence shown here is derived from an EMBL/GenBank/DDBJ whole genome shotgun (WGS) entry which is preliminary data.</text>
</comment>
<evidence type="ECO:0000256" key="4">
    <source>
        <dbReference type="ARBA" id="ARBA00023136"/>
    </source>
</evidence>
<sequence>MMTSSSSSSSSSSSHPPPPPPPSPLIPTTILLLLCLPTLFYLAPHILPPPPPPPISFPDELQDLSLFRRATAAETHRNPSKSRLGSTNSKPKIAFLFLTNSNLHFYPLWERFFNPNNRSSRHLYTIYVHADPTVNPKITAPGGVFSDDRFITTAKKTHRGTATLIAAARRLLATAILDDPANQFFTLISQHCVPLHSFSYFYDTLFEVKQHQVAELRGLKYKSFIQIVKDDPYIWDRYNARGKNVMVPEVPFDRFRMGSQFFTLTRKHAVLVVKDRRLWKKFRLDCLKPNSCYPEEHYFPTLLSMGDPDGCSGFTLTRVNWTDSVDGHPHTYYPNEVSKELIYELRRSNHTMEYMFGRKFSPDCLQPLMDMADEVIFRD</sequence>
<evidence type="ECO:0000313" key="8">
    <source>
        <dbReference type="Proteomes" id="UP000215914"/>
    </source>
</evidence>
<keyword evidence="3 7" id="KW-0808">Transferase</keyword>